<keyword evidence="5" id="KW-0349">Heme</keyword>
<evidence type="ECO:0000256" key="12">
    <source>
        <dbReference type="ARBA" id="ARBA00023136"/>
    </source>
</evidence>
<feature type="signal peptide" evidence="13">
    <location>
        <begin position="1"/>
        <end position="26"/>
    </location>
</feature>
<evidence type="ECO:0000256" key="1">
    <source>
        <dbReference type="ARBA" id="ARBA00001971"/>
    </source>
</evidence>
<dbReference type="PANTHER" id="PTHR24305:SF166">
    <property type="entry name" value="CYTOCHROME P450 12A4, MITOCHONDRIAL-RELATED"/>
    <property type="match status" value="1"/>
</dbReference>
<comment type="similarity">
    <text evidence="4">Belongs to the cytochrome P450 family.</text>
</comment>
<evidence type="ECO:0000256" key="3">
    <source>
        <dbReference type="ARBA" id="ARBA00004721"/>
    </source>
</evidence>
<reference evidence="14" key="1">
    <citation type="submission" date="2014-09" db="EMBL/GenBank/DDBJ databases">
        <title>Genome sequence of the luminous mushroom Mycena chlorophos for searching fungal bioluminescence genes.</title>
        <authorList>
            <person name="Tanaka Y."/>
            <person name="Kasuga D."/>
            <person name="Oba Y."/>
            <person name="Hase S."/>
            <person name="Sato K."/>
            <person name="Oba Y."/>
            <person name="Sakakibara Y."/>
        </authorList>
    </citation>
    <scope>NUCLEOTIDE SEQUENCE</scope>
</reference>
<dbReference type="InterPro" id="IPR002401">
    <property type="entry name" value="Cyt_P450_E_grp-I"/>
</dbReference>
<evidence type="ECO:0000256" key="10">
    <source>
        <dbReference type="ARBA" id="ARBA00023004"/>
    </source>
</evidence>
<keyword evidence="10" id="KW-0408">Iron</keyword>
<keyword evidence="11" id="KW-0503">Monooxygenase</keyword>
<evidence type="ECO:0000256" key="7">
    <source>
        <dbReference type="ARBA" id="ARBA00022723"/>
    </source>
</evidence>
<protein>
    <submittedName>
        <fullName evidence="14">Cytochrome P450</fullName>
    </submittedName>
</protein>
<keyword evidence="7" id="KW-0479">Metal-binding</keyword>
<evidence type="ECO:0000256" key="4">
    <source>
        <dbReference type="ARBA" id="ARBA00010617"/>
    </source>
</evidence>
<comment type="cofactor">
    <cofactor evidence="1">
        <name>heme</name>
        <dbReference type="ChEBI" id="CHEBI:30413"/>
    </cofactor>
</comment>
<evidence type="ECO:0000313" key="15">
    <source>
        <dbReference type="Proteomes" id="UP000815677"/>
    </source>
</evidence>
<name>A0ABQ0MAN1_MYCCL</name>
<keyword evidence="13" id="KW-0732">Signal</keyword>
<gene>
    <name evidence="14" type="ORF">MCHLO_16576</name>
</gene>
<evidence type="ECO:0000256" key="8">
    <source>
        <dbReference type="ARBA" id="ARBA00022989"/>
    </source>
</evidence>
<evidence type="ECO:0000256" key="13">
    <source>
        <dbReference type="SAM" id="SignalP"/>
    </source>
</evidence>
<organism evidence="14 15">
    <name type="scientific">Mycena chlorophos</name>
    <name type="common">Agaric fungus</name>
    <name type="synonym">Agaricus chlorophos</name>
    <dbReference type="NCBI Taxonomy" id="658473"/>
    <lineage>
        <taxon>Eukaryota</taxon>
        <taxon>Fungi</taxon>
        <taxon>Dikarya</taxon>
        <taxon>Basidiomycota</taxon>
        <taxon>Agaricomycotina</taxon>
        <taxon>Agaricomycetes</taxon>
        <taxon>Agaricomycetidae</taxon>
        <taxon>Agaricales</taxon>
        <taxon>Marasmiineae</taxon>
        <taxon>Mycenaceae</taxon>
        <taxon>Mycena</taxon>
    </lineage>
</organism>
<sequence length="554" mass="61307">MYRFLAACTALISLAAFVVRRRSATARRLINSIPGPKPTSWIYGSLVDLFITNEYGENEFKWQDTYGPVYTLKGCFGETRLMISDPATVKFVLNSPAFVSGATQQKAANALFGYGSVFMAQGTTHKYLRGLMNPWFSAKNVRSTLPIMQEVAHKLVEHWEHMGFPGSTVDVTRSMGDAAIDIVGDAIFEHPFNGLSGKGNLSKTQRGLVNSMSSASRSALLTDFCLKYIPDFVFGLAVTLPLPGTQMLRDYHRMTDELGSTIVRQKRDTLHGAKDDAFVTGLLRTEDDPYNGVPDEQIAVHLRTILFAGEDTTGSTLGWLLYKLAEMPEYQKSLREEIDQVSGDIDYDSLPLLNAIINVSVPFLAYDITHSPRCMLQEALRIYPALPMAERVAAEDCVLPLSQPITTKTGEEITHIPIQKGQYVYVAIGSYHRLRSIWGEDAAEFKPSRWLESEQPCKGTALGPYASLLTFLAGHGVCLGWRFALTFLAGHGVCLGWRFAVQEIQVLVVEIVRNFVLSLPADNTVRAQCFGLTLVPKTADGVQHIPLHVEHVHG</sequence>
<dbReference type="InterPro" id="IPR050121">
    <property type="entry name" value="Cytochrome_P450_monoxygenase"/>
</dbReference>
<keyword evidence="6" id="KW-0812">Transmembrane</keyword>
<dbReference type="Proteomes" id="UP000815677">
    <property type="component" value="Unassembled WGS sequence"/>
</dbReference>
<dbReference type="InterPro" id="IPR036396">
    <property type="entry name" value="Cyt_P450_sf"/>
</dbReference>
<feature type="chain" id="PRO_5045241092" evidence="13">
    <location>
        <begin position="27"/>
        <end position="554"/>
    </location>
</feature>
<evidence type="ECO:0000256" key="2">
    <source>
        <dbReference type="ARBA" id="ARBA00004370"/>
    </source>
</evidence>
<keyword evidence="12" id="KW-0472">Membrane</keyword>
<evidence type="ECO:0000256" key="9">
    <source>
        <dbReference type="ARBA" id="ARBA00023002"/>
    </source>
</evidence>
<accession>A0ABQ0MAN1</accession>
<comment type="subcellular location">
    <subcellularLocation>
        <location evidence="2">Membrane</location>
    </subcellularLocation>
</comment>
<evidence type="ECO:0000313" key="14">
    <source>
        <dbReference type="EMBL" id="GAT60440.1"/>
    </source>
</evidence>
<comment type="pathway">
    <text evidence="3">Secondary metabolite biosynthesis; terpenoid biosynthesis.</text>
</comment>
<keyword evidence="8" id="KW-1133">Transmembrane helix</keyword>
<dbReference type="PANTHER" id="PTHR24305">
    <property type="entry name" value="CYTOCHROME P450"/>
    <property type="match status" value="1"/>
</dbReference>
<dbReference type="Gene3D" id="1.10.630.10">
    <property type="entry name" value="Cytochrome P450"/>
    <property type="match status" value="2"/>
</dbReference>
<evidence type="ECO:0000256" key="11">
    <source>
        <dbReference type="ARBA" id="ARBA00023033"/>
    </source>
</evidence>
<keyword evidence="15" id="KW-1185">Reference proteome</keyword>
<evidence type="ECO:0000256" key="6">
    <source>
        <dbReference type="ARBA" id="ARBA00022692"/>
    </source>
</evidence>
<proteinExistence type="inferred from homology"/>
<keyword evidence="9" id="KW-0560">Oxidoreductase</keyword>
<dbReference type="InterPro" id="IPR001128">
    <property type="entry name" value="Cyt_P450"/>
</dbReference>
<evidence type="ECO:0000256" key="5">
    <source>
        <dbReference type="ARBA" id="ARBA00022617"/>
    </source>
</evidence>
<dbReference type="PRINTS" id="PR00463">
    <property type="entry name" value="EP450I"/>
</dbReference>
<dbReference type="Pfam" id="PF00067">
    <property type="entry name" value="p450"/>
    <property type="match status" value="2"/>
</dbReference>
<dbReference type="EMBL" id="DF849943">
    <property type="protein sequence ID" value="GAT60440.1"/>
    <property type="molecule type" value="Genomic_DNA"/>
</dbReference>
<dbReference type="SUPFAM" id="SSF48264">
    <property type="entry name" value="Cytochrome P450"/>
    <property type="match status" value="1"/>
</dbReference>
<dbReference type="PRINTS" id="PR00385">
    <property type="entry name" value="P450"/>
</dbReference>